<comment type="caution">
    <text evidence="1">The sequence shown here is derived from an EMBL/GenBank/DDBJ whole genome shotgun (WGS) entry which is preliminary data.</text>
</comment>
<dbReference type="EMBL" id="JBBKAJ010000022">
    <property type="protein sequence ID" value="MEJ8633044.1"/>
    <property type="molecule type" value="Genomic_DNA"/>
</dbReference>
<accession>A0ACC6PNQ2</accession>
<protein>
    <submittedName>
        <fullName evidence="1">Anti-sigma factor</fullName>
    </submittedName>
</protein>
<organism evidence="1 2">
    <name type="scientific">Streptomyces achmelvichensis</name>
    <dbReference type="NCBI Taxonomy" id="3134111"/>
    <lineage>
        <taxon>Bacteria</taxon>
        <taxon>Bacillati</taxon>
        <taxon>Actinomycetota</taxon>
        <taxon>Actinomycetes</taxon>
        <taxon>Kitasatosporales</taxon>
        <taxon>Streptomycetaceae</taxon>
        <taxon>Streptomyces</taxon>
    </lineage>
</organism>
<sequence>MTGADLHMASGAYVLHALSPDERAAFEAHVAACEACREEVAELKATAARLGSALTVTPPADMRERVMRRVADTRQEGLLPPTLRVRRTVQVSRLVLAACLALAVAGGGIALWQYQEAEDARASVSRTEQREADVADVLAAPDVRLQTREWDDGSTGTVAYAPSKDRAALIVAGLAELPASKVYEAWFAGTGATRSAGLIGGTEGQQLVLLDGPVAGATAVAITVEPAGGSPQPTSAPLGVIKVPTA</sequence>
<dbReference type="Proteomes" id="UP001377168">
    <property type="component" value="Unassembled WGS sequence"/>
</dbReference>
<evidence type="ECO:0000313" key="1">
    <source>
        <dbReference type="EMBL" id="MEJ8633044.1"/>
    </source>
</evidence>
<reference evidence="1" key="1">
    <citation type="submission" date="2024-03" db="EMBL/GenBank/DDBJ databases">
        <title>Novel Streptomyces species of biotechnological and ecological value are a feature of Machair soil.</title>
        <authorList>
            <person name="Prole J.R."/>
            <person name="Goodfellow M."/>
            <person name="Allenby N."/>
            <person name="Ward A.C."/>
        </authorList>
    </citation>
    <scope>NUCLEOTIDE SEQUENCE</scope>
    <source>
        <strain evidence="1">MS2.AVA.5</strain>
    </source>
</reference>
<evidence type="ECO:0000313" key="2">
    <source>
        <dbReference type="Proteomes" id="UP001377168"/>
    </source>
</evidence>
<gene>
    <name evidence="1" type="ORF">WKI67_06510</name>
</gene>
<keyword evidence="2" id="KW-1185">Reference proteome</keyword>
<proteinExistence type="predicted"/>
<name>A0ACC6PNQ2_9ACTN</name>